<protein>
    <submittedName>
        <fullName evidence="1">Uncharacterized protein</fullName>
    </submittedName>
</protein>
<dbReference type="STRING" id="4572.M7ZF07"/>
<sequence>MGKKRKHEHNGNTSITRDETPLEGSSVALPSSICDVLIQFKDIIQVKVNTDERVQSLEKKVKKLQEKVKRNKSEEVHTKERINKQIKEDLKTELISEFKEAFKRAKEELKLEFGQDIQKLEETVENKSKQYFSVFKEDFKKELEEVKEEPESGIQKQMQKEVYAKVHPCNESRSLRYYISLTMID</sequence>
<reference evidence="1" key="1">
    <citation type="journal article" date="2013" name="Nature">
        <title>Draft genome of the wheat A-genome progenitor Triticum urartu.</title>
        <authorList>
            <person name="Ling H.Q."/>
            <person name="Zhao S."/>
            <person name="Liu D."/>
            <person name="Wang J."/>
            <person name="Sun H."/>
            <person name="Zhang C."/>
            <person name="Fan H."/>
            <person name="Li D."/>
            <person name="Dong L."/>
            <person name="Tao Y."/>
            <person name="Gao C."/>
            <person name="Wu H."/>
            <person name="Li Y."/>
            <person name="Cui Y."/>
            <person name="Guo X."/>
            <person name="Zheng S."/>
            <person name="Wang B."/>
            <person name="Yu K."/>
            <person name="Liang Q."/>
            <person name="Yang W."/>
            <person name="Lou X."/>
            <person name="Chen J."/>
            <person name="Feng M."/>
            <person name="Jian J."/>
            <person name="Zhang X."/>
            <person name="Luo G."/>
            <person name="Jiang Y."/>
            <person name="Liu J."/>
            <person name="Wang Z."/>
            <person name="Sha Y."/>
            <person name="Zhang B."/>
            <person name="Wu H."/>
            <person name="Tang D."/>
            <person name="Shen Q."/>
            <person name="Xue P."/>
            <person name="Zou S."/>
            <person name="Wang X."/>
            <person name="Liu X."/>
            <person name="Wang F."/>
            <person name="Yang Y."/>
            <person name="An X."/>
            <person name="Dong Z."/>
            <person name="Zhang K."/>
            <person name="Zhang X."/>
            <person name="Luo M.C."/>
            <person name="Dvorak J."/>
            <person name="Tong Y."/>
            <person name="Wang J."/>
            <person name="Yang H."/>
            <person name="Li Z."/>
            <person name="Wang D."/>
            <person name="Zhang A."/>
            <person name="Wang J."/>
        </authorList>
    </citation>
    <scope>NUCLEOTIDE SEQUENCE</scope>
</reference>
<evidence type="ECO:0000313" key="1">
    <source>
        <dbReference type="EMBL" id="EMS58647.1"/>
    </source>
</evidence>
<gene>
    <name evidence="1" type="ORF">TRIUR3_28571</name>
</gene>
<dbReference type="EMBL" id="KD130234">
    <property type="protein sequence ID" value="EMS58647.1"/>
    <property type="molecule type" value="Genomic_DNA"/>
</dbReference>
<accession>M7ZF07</accession>
<dbReference type="AlphaFoldDB" id="M7ZF07"/>
<organism evidence="1">
    <name type="scientific">Triticum urartu</name>
    <name type="common">Red wild einkorn</name>
    <name type="synonym">Crithodium urartu</name>
    <dbReference type="NCBI Taxonomy" id="4572"/>
    <lineage>
        <taxon>Eukaryota</taxon>
        <taxon>Viridiplantae</taxon>
        <taxon>Streptophyta</taxon>
        <taxon>Embryophyta</taxon>
        <taxon>Tracheophyta</taxon>
        <taxon>Spermatophyta</taxon>
        <taxon>Magnoliopsida</taxon>
        <taxon>Liliopsida</taxon>
        <taxon>Poales</taxon>
        <taxon>Poaceae</taxon>
        <taxon>BOP clade</taxon>
        <taxon>Pooideae</taxon>
        <taxon>Triticodae</taxon>
        <taxon>Triticeae</taxon>
        <taxon>Triticinae</taxon>
        <taxon>Triticum</taxon>
    </lineage>
</organism>
<name>M7ZF07_TRIUA</name>
<proteinExistence type="predicted"/>